<comment type="similarity">
    <text evidence="2">Belongs to the TIP family.</text>
</comment>
<comment type="caution">
    <text evidence="10">The sequence shown here is derived from an EMBL/GenBank/DDBJ whole genome shotgun (WGS) entry which is preliminary data.</text>
</comment>
<evidence type="ECO:0000256" key="2">
    <source>
        <dbReference type="ARBA" id="ARBA00006496"/>
    </source>
</evidence>
<keyword evidence="4 7" id="KW-1133">Transmembrane helix</keyword>
<keyword evidence="5 7" id="KW-0472">Membrane</keyword>
<dbReference type="Proteomes" id="UP001175271">
    <property type="component" value="Unassembled WGS sequence"/>
</dbReference>
<dbReference type="InterPro" id="IPR057089">
    <property type="entry name" value="C2_TIP"/>
</dbReference>
<feature type="transmembrane region" description="Helical" evidence="7">
    <location>
        <begin position="540"/>
        <end position="564"/>
    </location>
</feature>
<evidence type="ECO:0000256" key="3">
    <source>
        <dbReference type="ARBA" id="ARBA00022692"/>
    </source>
</evidence>
<feature type="chain" id="PRO_5041460308" description="T-cell immunomodulatory protein TIP C2 domain-containing protein" evidence="8">
    <location>
        <begin position="17"/>
        <end position="586"/>
    </location>
</feature>
<gene>
    <name evidence="10" type="ORF">QR680_011114</name>
</gene>
<organism evidence="10 11">
    <name type="scientific">Steinernema hermaphroditum</name>
    <dbReference type="NCBI Taxonomy" id="289476"/>
    <lineage>
        <taxon>Eukaryota</taxon>
        <taxon>Metazoa</taxon>
        <taxon>Ecdysozoa</taxon>
        <taxon>Nematoda</taxon>
        <taxon>Chromadorea</taxon>
        <taxon>Rhabditida</taxon>
        <taxon>Tylenchina</taxon>
        <taxon>Panagrolaimomorpha</taxon>
        <taxon>Strongyloidoidea</taxon>
        <taxon>Steinernematidae</taxon>
        <taxon>Steinernema</taxon>
    </lineage>
</organism>
<keyword evidence="11" id="KW-1185">Reference proteome</keyword>
<feature type="signal peptide" evidence="8">
    <location>
        <begin position="1"/>
        <end position="16"/>
    </location>
</feature>
<keyword evidence="6" id="KW-0325">Glycoprotein</keyword>
<comment type="subcellular location">
    <subcellularLocation>
        <location evidence="1">Membrane</location>
        <topology evidence="1">Single-pass type I membrane protein</topology>
    </subcellularLocation>
</comment>
<dbReference type="InterPro" id="IPR024881">
    <property type="entry name" value="Tip"/>
</dbReference>
<dbReference type="InterPro" id="IPR028994">
    <property type="entry name" value="Integrin_alpha_N"/>
</dbReference>
<evidence type="ECO:0000256" key="4">
    <source>
        <dbReference type="ARBA" id="ARBA00022989"/>
    </source>
</evidence>
<dbReference type="PANTHER" id="PTHR13412:SF0">
    <property type="entry name" value="T-CELL IMMUNOMODULATORY PROTEIN"/>
    <property type="match status" value="1"/>
</dbReference>
<dbReference type="PANTHER" id="PTHR13412">
    <property type="entry name" value="T-CELL IMMUNOMODULATORY PROTEIN HOMOLOG"/>
    <property type="match status" value="1"/>
</dbReference>
<accession>A0AA39MCA5</accession>
<dbReference type="Gene3D" id="2.130.10.130">
    <property type="entry name" value="Integrin alpha, N-terminal"/>
    <property type="match status" value="1"/>
</dbReference>
<keyword evidence="8" id="KW-0732">Signal</keyword>
<proteinExistence type="inferred from homology"/>
<dbReference type="GO" id="GO:0005886">
    <property type="term" value="C:plasma membrane"/>
    <property type="evidence" value="ECO:0007669"/>
    <property type="project" value="TreeGrafter"/>
</dbReference>
<protein>
    <recommendedName>
        <fullName evidence="9">T-cell immunomodulatory protein TIP C2 domain-containing protein</fullName>
    </recommendedName>
</protein>
<evidence type="ECO:0000259" key="9">
    <source>
        <dbReference type="Pfam" id="PF23122"/>
    </source>
</evidence>
<evidence type="ECO:0000256" key="6">
    <source>
        <dbReference type="ARBA" id="ARBA00023180"/>
    </source>
</evidence>
<sequence length="586" mass="65801">MFFTFLLTTFFVEVTGGGIDGRVCAFGDINKDRYTDIIVQIDNYLKINLQTERGAFISSPDLAPIDVGLPVNVQCVVGDFNGDAAPDILVSKKSLMKVNQYETAVYISHNSAFKKVALNAAYFDQPIVVDLNGDGISDILGFVYDDQDEVKPFCVTGSRTLSESTKGTNCSDYFQNLEKTAPFTPIHGFPPIFADLDGDLSSELVFGMEDKTDILRFDVWKRNGAKTWDYDGKILGRNPLNSNFKYFGGAVVGDIDANGLLDVMVPVCREEECQHVDNMLLWTKKRGWNCINLDLKGHEIVGEPESKVLFRIGDFNLDGYPDLIASLLNPTQKRIHPMILENVRSSDVPNITRTFELQTNPLRLEPTDMANGDIKMATFFDLKENGGLDIIVEYEHLLQMKHDFIRCENKGDTTFLKVQTFTSVCANDCPGHDGKLGSGISWHGACTRFSMADTWGETKQSAQCQMPQTSHRSLALPYVLFGLGRSPNFVDKITLGSPQYPERKGEAQKIVPNSRLVVIPPEFPSGTKWTFRQYIIPSRLLIQSLPVFAALCVLLSSLIVFLHYREVREDRKERQMETNRFHFDAL</sequence>
<reference evidence="10" key="1">
    <citation type="submission" date="2023-06" db="EMBL/GenBank/DDBJ databases">
        <title>Genomic analysis of the entomopathogenic nematode Steinernema hermaphroditum.</title>
        <authorList>
            <person name="Schwarz E.M."/>
            <person name="Heppert J.K."/>
            <person name="Baniya A."/>
            <person name="Schwartz H.T."/>
            <person name="Tan C.-H."/>
            <person name="Antoshechkin I."/>
            <person name="Sternberg P.W."/>
            <person name="Goodrich-Blair H."/>
            <person name="Dillman A.R."/>
        </authorList>
    </citation>
    <scope>NUCLEOTIDE SEQUENCE</scope>
    <source>
        <strain evidence="10">PS9179</strain>
        <tissue evidence="10">Whole animal</tissue>
    </source>
</reference>
<name>A0AA39MCA5_9BILA</name>
<dbReference type="SUPFAM" id="SSF69318">
    <property type="entry name" value="Integrin alpha N-terminal domain"/>
    <property type="match status" value="1"/>
</dbReference>
<keyword evidence="3 7" id="KW-0812">Transmembrane</keyword>
<evidence type="ECO:0000256" key="7">
    <source>
        <dbReference type="SAM" id="Phobius"/>
    </source>
</evidence>
<evidence type="ECO:0000256" key="1">
    <source>
        <dbReference type="ARBA" id="ARBA00004479"/>
    </source>
</evidence>
<evidence type="ECO:0000313" key="10">
    <source>
        <dbReference type="EMBL" id="KAK0428972.1"/>
    </source>
</evidence>
<evidence type="ECO:0000313" key="11">
    <source>
        <dbReference type="Proteomes" id="UP001175271"/>
    </source>
</evidence>
<dbReference type="Pfam" id="PF23122">
    <property type="entry name" value="C2_ITFG1"/>
    <property type="match status" value="1"/>
</dbReference>
<feature type="domain" description="T-cell immunomodulatory protein TIP C2" evidence="9">
    <location>
        <begin position="438"/>
        <end position="534"/>
    </location>
</feature>
<evidence type="ECO:0000256" key="8">
    <source>
        <dbReference type="SAM" id="SignalP"/>
    </source>
</evidence>
<dbReference type="AlphaFoldDB" id="A0AA39MCA5"/>
<evidence type="ECO:0000256" key="5">
    <source>
        <dbReference type="ARBA" id="ARBA00023136"/>
    </source>
</evidence>
<dbReference type="EMBL" id="JAUCMV010000001">
    <property type="protein sequence ID" value="KAK0428972.1"/>
    <property type="molecule type" value="Genomic_DNA"/>
</dbReference>